<proteinExistence type="predicted"/>
<comment type="caution">
    <text evidence="1">The sequence shown here is derived from an EMBL/GenBank/DDBJ whole genome shotgun (WGS) entry which is preliminary data.</text>
</comment>
<accession>J9GH21</accession>
<reference evidence="1" key="1">
    <citation type="journal article" date="2012" name="PLoS ONE">
        <title>Gene sets for utilization of primary and secondary nutrition supplies in the distal gut of endangered iberian lynx.</title>
        <authorList>
            <person name="Alcaide M."/>
            <person name="Messina E."/>
            <person name="Richter M."/>
            <person name="Bargiela R."/>
            <person name="Peplies J."/>
            <person name="Huws S.A."/>
            <person name="Newbold C.J."/>
            <person name="Golyshin P.N."/>
            <person name="Simon M.A."/>
            <person name="Lopez G."/>
            <person name="Yakimov M.M."/>
            <person name="Ferrer M."/>
        </authorList>
    </citation>
    <scope>NUCLEOTIDE SEQUENCE</scope>
</reference>
<evidence type="ECO:0000313" key="1">
    <source>
        <dbReference type="EMBL" id="EJX06314.1"/>
    </source>
</evidence>
<protein>
    <submittedName>
        <fullName evidence="1">Uncharacterized protein</fullName>
    </submittedName>
</protein>
<dbReference type="AlphaFoldDB" id="J9GH21"/>
<gene>
    <name evidence="1" type="ORF">EVA_05580</name>
</gene>
<organism evidence="1">
    <name type="scientific">gut metagenome</name>
    <dbReference type="NCBI Taxonomy" id="749906"/>
    <lineage>
        <taxon>unclassified sequences</taxon>
        <taxon>metagenomes</taxon>
        <taxon>organismal metagenomes</taxon>
    </lineage>
</organism>
<sequence length="77" mass="8980">MRTSSSTCSMRSLRREQQMQPFSSATRLLSFCCTMPLRWMREASMFTSPMSLTITAQRSPSLLHKRWLSRVVLPLPR</sequence>
<name>J9GH21_9ZZZZ</name>
<dbReference type="EMBL" id="AMCI01001202">
    <property type="protein sequence ID" value="EJX06314.1"/>
    <property type="molecule type" value="Genomic_DNA"/>
</dbReference>